<proteinExistence type="predicted"/>
<dbReference type="PROSITE" id="PS50943">
    <property type="entry name" value="HTH_CROC1"/>
    <property type="match status" value="1"/>
</dbReference>
<evidence type="ECO:0000313" key="3">
    <source>
        <dbReference type="Proteomes" id="UP001196565"/>
    </source>
</evidence>
<dbReference type="SMART" id="SM00530">
    <property type="entry name" value="HTH_XRE"/>
    <property type="match status" value="1"/>
</dbReference>
<dbReference type="RefSeq" id="WP_219761769.1">
    <property type="nucleotide sequence ID" value="NZ_JAHYBZ010000002.1"/>
</dbReference>
<protein>
    <submittedName>
        <fullName evidence="2">Helix-turn-helix transcriptional regulator</fullName>
    </submittedName>
</protein>
<name>A0ABS7A4A9_9PROT</name>
<dbReference type="PANTHER" id="PTHR35010">
    <property type="entry name" value="BLL4672 PROTEIN-RELATED"/>
    <property type="match status" value="1"/>
</dbReference>
<sequence length="260" mass="27919">MTNFGPMLREWRQRRRLSQLDLAMEAEVSQRHLSFVESGKARPSREMVLRLAEHLTVPLRARNALLVAAGHAPAYGESGLVALEPAMAAVRAILAAHEPWPALAVDRHWNLVVANGMALRLMDGVSPALLAPPANVLRASLHPDGLAPRIANLRAWKTHVLDRLRRDAAVSADAGLIALMEEIARYPGGSDAPPNRAAREAGMIATPLRLRVPGGELALISTTTVFGTATEVQLAELTLETFFPADGETAAALRAMAIPA</sequence>
<dbReference type="PANTHER" id="PTHR35010:SF4">
    <property type="entry name" value="BLL5781 PROTEIN"/>
    <property type="match status" value="1"/>
</dbReference>
<dbReference type="Proteomes" id="UP001196565">
    <property type="component" value="Unassembled WGS sequence"/>
</dbReference>
<dbReference type="Pfam" id="PF17765">
    <property type="entry name" value="MLTR_LBD"/>
    <property type="match status" value="1"/>
</dbReference>
<dbReference type="EMBL" id="JAHYBZ010000002">
    <property type="protein sequence ID" value="MBW6397137.1"/>
    <property type="molecule type" value="Genomic_DNA"/>
</dbReference>
<gene>
    <name evidence="2" type="ORF">KPL78_04715</name>
</gene>
<dbReference type="InterPro" id="IPR041413">
    <property type="entry name" value="MLTR_LBD"/>
</dbReference>
<comment type="caution">
    <text evidence="2">The sequence shown here is derived from an EMBL/GenBank/DDBJ whole genome shotgun (WGS) entry which is preliminary data.</text>
</comment>
<evidence type="ECO:0000313" key="2">
    <source>
        <dbReference type="EMBL" id="MBW6397137.1"/>
    </source>
</evidence>
<dbReference type="SUPFAM" id="SSF47413">
    <property type="entry name" value="lambda repressor-like DNA-binding domains"/>
    <property type="match status" value="1"/>
</dbReference>
<accession>A0ABS7A4A9</accession>
<reference evidence="2 3" key="1">
    <citation type="submission" date="2021-07" db="EMBL/GenBank/DDBJ databases">
        <authorList>
            <person name="So Y."/>
        </authorList>
    </citation>
    <scope>NUCLEOTIDE SEQUENCE [LARGE SCALE GENOMIC DNA]</scope>
    <source>
        <strain evidence="2 3">HJA6</strain>
    </source>
</reference>
<dbReference type="InterPro" id="IPR010982">
    <property type="entry name" value="Lambda_DNA-bd_dom_sf"/>
</dbReference>
<dbReference type="Pfam" id="PF01381">
    <property type="entry name" value="HTH_3"/>
    <property type="match status" value="1"/>
</dbReference>
<dbReference type="Gene3D" id="1.10.260.40">
    <property type="entry name" value="lambda repressor-like DNA-binding domains"/>
    <property type="match status" value="1"/>
</dbReference>
<dbReference type="InterPro" id="IPR001387">
    <property type="entry name" value="Cro/C1-type_HTH"/>
</dbReference>
<dbReference type="Gene3D" id="3.30.450.180">
    <property type="match status" value="1"/>
</dbReference>
<evidence type="ECO:0000259" key="1">
    <source>
        <dbReference type="PROSITE" id="PS50943"/>
    </source>
</evidence>
<dbReference type="CDD" id="cd00093">
    <property type="entry name" value="HTH_XRE"/>
    <property type="match status" value="1"/>
</dbReference>
<feature type="domain" description="HTH cro/C1-type" evidence="1">
    <location>
        <begin position="8"/>
        <end position="62"/>
    </location>
</feature>
<keyword evidence="3" id="KW-1185">Reference proteome</keyword>
<organism evidence="2 3">
    <name type="scientific">Roseomonas alba</name>
    <dbReference type="NCBI Taxonomy" id="2846776"/>
    <lineage>
        <taxon>Bacteria</taxon>
        <taxon>Pseudomonadati</taxon>
        <taxon>Pseudomonadota</taxon>
        <taxon>Alphaproteobacteria</taxon>
        <taxon>Acetobacterales</taxon>
        <taxon>Roseomonadaceae</taxon>
        <taxon>Roseomonas</taxon>
    </lineage>
</organism>